<evidence type="ECO:0000259" key="1">
    <source>
        <dbReference type="Pfam" id="PF08450"/>
    </source>
</evidence>
<dbReference type="Gene3D" id="2.130.10.10">
    <property type="entry name" value="YVTN repeat-like/Quinoprotein amine dehydrogenase"/>
    <property type="match status" value="2"/>
</dbReference>
<reference evidence="2 3" key="1">
    <citation type="submission" date="2020-02" db="EMBL/GenBank/DDBJ databases">
        <title>Draft genome sequence of Limisphaera ngatamarikiensis NGM72.4T, a thermophilic Verrucomicrobia grouped in subdivision 3.</title>
        <authorList>
            <person name="Carere C.R."/>
            <person name="Steen J."/>
            <person name="Hugenholtz P."/>
            <person name="Stott M.B."/>
        </authorList>
    </citation>
    <scope>NUCLEOTIDE SEQUENCE [LARGE SCALE GENOMIC DNA]</scope>
    <source>
        <strain evidence="2 3">NGM72.4</strain>
    </source>
</reference>
<dbReference type="PANTHER" id="PTHR47197:SF3">
    <property type="entry name" value="DIHYDRO-HEME D1 DEHYDROGENASE"/>
    <property type="match status" value="1"/>
</dbReference>
<dbReference type="RefSeq" id="WP_165108264.1">
    <property type="nucleotide sequence ID" value="NZ_JAAKYA010000077.1"/>
</dbReference>
<accession>A0A6M1RIQ2</accession>
<evidence type="ECO:0000313" key="2">
    <source>
        <dbReference type="EMBL" id="NGO39948.1"/>
    </source>
</evidence>
<sequence length="521" mass="54543">MNAAPVAYISNTSSDDVWVVDLTCQSVVAVIPVGDDPRGIAASPDGSRVFVANRFDNTISVIATATRTVVQTIDLGASTNVTATEPYDVVVSPDGARLYVAMKNGGSGNGDGTVVFVDLPSGNIVKEVILDSAASPEGIAISPDGNRLYVGARARRIYIVDVPTQSYFADAPGVSTRELVVTPDGQFVFARNSAVRASNNPVHDVISLGLSTWLGERGIVISPDGSRLFSVDQGQDVLVHSVDRSGTNPVVTFVTNMVDTTQSGAYGIDLTADGSLGLVSFRGSDSVRIFSTTTLNWVGPAIPMQFGAQNGSEPKQLVIVEEASSPCSGAANLTVTPLSGVVINPQTGLCEQTIRLTNQGTNGVSAARILISALATNATVFNASGTTNGTPFLQYDLPLAAGASVDFVVEFYRATRGTLAAPTYTAEASTATPPAAPTGTILQVTDRSAELANGRFLIEFTTTPGRRYAVQYSADSVTWKTAQPVLTAAATRTQWYDDGPPKTESKPASVGARFYRVVEMP</sequence>
<dbReference type="Proteomes" id="UP000477311">
    <property type="component" value="Unassembled WGS sequence"/>
</dbReference>
<dbReference type="Pfam" id="PF08450">
    <property type="entry name" value="SGL"/>
    <property type="match status" value="1"/>
</dbReference>
<dbReference type="AlphaFoldDB" id="A0A6M1RIQ2"/>
<organism evidence="2 3">
    <name type="scientific">Limisphaera ngatamarikiensis</name>
    <dbReference type="NCBI Taxonomy" id="1324935"/>
    <lineage>
        <taxon>Bacteria</taxon>
        <taxon>Pseudomonadati</taxon>
        <taxon>Verrucomicrobiota</taxon>
        <taxon>Verrucomicrobiia</taxon>
        <taxon>Limisphaerales</taxon>
        <taxon>Limisphaeraceae</taxon>
        <taxon>Limisphaera</taxon>
    </lineage>
</organism>
<dbReference type="InterPro" id="IPR011964">
    <property type="entry name" value="YVTN_b-propeller_repeat"/>
</dbReference>
<dbReference type="EMBL" id="JAAKYA010000077">
    <property type="protein sequence ID" value="NGO39948.1"/>
    <property type="molecule type" value="Genomic_DNA"/>
</dbReference>
<dbReference type="PANTHER" id="PTHR47197">
    <property type="entry name" value="PROTEIN NIRF"/>
    <property type="match status" value="1"/>
</dbReference>
<keyword evidence="3" id="KW-1185">Reference proteome</keyword>
<dbReference type="SUPFAM" id="SSF50974">
    <property type="entry name" value="Nitrous oxide reductase, N-terminal domain"/>
    <property type="match status" value="1"/>
</dbReference>
<name>A0A6M1RIQ2_9BACT</name>
<evidence type="ECO:0000313" key="3">
    <source>
        <dbReference type="Proteomes" id="UP000477311"/>
    </source>
</evidence>
<feature type="domain" description="SMP-30/Gluconolactonase/LRE-like region" evidence="1">
    <location>
        <begin position="37"/>
        <end position="188"/>
    </location>
</feature>
<protein>
    <submittedName>
        <fullName evidence="2">Beta-propeller fold lactonase family protein</fullName>
    </submittedName>
</protein>
<dbReference type="InterPro" id="IPR013658">
    <property type="entry name" value="SGL"/>
</dbReference>
<dbReference type="InterPro" id="IPR011045">
    <property type="entry name" value="N2O_reductase_N"/>
</dbReference>
<comment type="caution">
    <text evidence="2">The sequence shown here is derived from an EMBL/GenBank/DDBJ whole genome shotgun (WGS) entry which is preliminary data.</text>
</comment>
<dbReference type="InterPro" id="IPR051200">
    <property type="entry name" value="Host-pathogen_enzymatic-act"/>
</dbReference>
<gene>
    <name evidence="2" type="ORF">G4L39_11185</name>
</gene>
<proteinExistence type="predicted"/>
<dbReference type="InterPro" id="IPR015943">
    <property type="entry name" value="WD40/YVTN_repeat-like_dom_sf"/>
</dbReference>
<dbReference type="NCBIfam" id="TIGR02276">
    <property type="entry name" value="beta_rpt_yvtn"/>
    <property type="match status" value="1"/>
</dbReference>